<evidence type="ECO:0000313" key="3">
    <source>
        <dbReference type="Proteomes" id="UP000094313"/>
    </source>
</evidence>
<sequence length="477" mass="52814">MAFLIFLYSCKKDSTSRNLKLQDQQRIQRWYNSNINPDKKNPFSTLSPIWDQVRVTEVNGQIVYEISMNNPQKIFIGYESTDKNKAEEYLSRSETRFLIFENIKSGSIVNGCYMSILNTGIQNNIKSVRYKEPGNLTGNIIYFNPDGTMANGWAFRDGATLQRFSVSNEREYKATMRIRSEEDRINKSNGGKIARYEAAYCTPEYRIIYGMACAGADGYMNCQQYVIGREYINNCTYGGGGGADGEYTPPNPTGGGTGSTPPTKDIIDSLQGYPCAQALLTQLPLLNNDIAAKINATFNGSCDFNMKFVPHAFPAGSKTDGDQTVTSIEMKNGFNVKDGFTISTTIRINEDVLKYATKEYILATMYHEALHSFIAVEKFRLGDQYSTTYPDVNPAYINGAAGIDVTKAIFVDKHSVMAINYLNGLTSALLSYNSNLNKATAEAMAAAGILHLDPAASTLNTNERDTRNKTSTGTKCP</sequence>
<accession>A0A1D7QKJ1</accession>
<feature type="region of interest" description="Disordered" evidence="1">
    <location>
        <begin position="458"/>
        <end position="477"/>
    </location>
</feature>
<evidence type="ECO:0000313" key="2">
    <source>
        <dbReference type="EMBL" id="AOM79195.1"/>
    </source>
</evidence>
<name>A0A1D7QKJ1_9SPHI</name>
<dbReference type="AlphaFoldDB" id="A0A1D7QKJ1"/>
<keyword evidence="3" id="KW-1185">Reference proteome</keyword>
<evidence type="ECO:0000256" key="1">
    <source>
        <dbReference type="SAM" id="MobiDB-lite"/>
    </source>
</evidence>
<dbReference type="Proteomes" id="UP000094313">
    <property type="component" value="Chromosome"/>
</dbReference>
<reference evidence="2 3" key="1">
    <citation type="submission" date="2016-08" db="EMBL/GenBank/DDBJ databases">
        <authorList>
            <person name="Seilhamer J.J."/>
        </authorList>
    </citation>
    <scope>NUCLEOTIDE SEQUENCE [LARGE SCALE GENOMIC DNA]</scope>
    <source>
        <strain evidence="2 3">DX4</strain>
    </source>
</reference>
<gene>
    <name evidence="2" type="ORF">BFS30_19700</name>
</gene>
<proteinExistence type="predicted"/>
<protein>
    <submittedName>
        <fullName evidence="2">Uncharacterized protein</fullName>
    </submittedName>
</protein>
<dbReference type="EMBL" id="CP017141">
    <property type="protein sequence ID" value="AOM79195.1"/>
    <property type="molecule type" value="Genomic_DNA"/>
</dbReference>
<dbReference type="KEGG" id="psty:BFS30_19700"/>
<organism evidence="2 3">
    <name type="scientific">Pedobacter steynii</name>
    <dbReference type="NCBI Taxonomy" id="430522"/>
    <lineage>
        <taxon>Bacteria</taxon>
        <taxon>Pseudomonadati</taxon>
        <taxon>Bacteroidota</taxon>
        <taxon>Sphingobacteriia</taxon>
        <taxon>Sphingobacteriales</taxon>
        <taxon>Sphingobacteriaceae</taxon>
        <taxon>Pedobacter</taxon>
    </lineage>
</organism>